<keyword evidence="1" id="KW-0175">Coiled coil</keyword>
<gene>
    <name evidence="4" type="primary">20203897</name>
    <name evidence="3" type="ORF">HELRODRAFT_172064</name>
</gene>
<dbReference type="HOGENOM" id="CLU_2252905_0_0_1"/>
<organism evidence="4 5">
    <name type="scientific">Helobdella robusta</name>
    <name type="common">Californian leech</name>
    <dbReference type="NCBI Taxonomy" id="6412"/>
    <lineage>
        <taxon>Eukaryota</taxon>
        <taxon>Metazoa</taxon>
        <taxon>Spiralia</taxon>
        <taxon>Lophotrochozoa</taxon>
        <taxon>Annelida</taxon>
        <taxon>Clitellata</taxon>
        <taxon>Hirudinea</taxon>
        <taxon>Rhynchobdellida</taxon>
        <taxon>Glossiphoniidae</taxon>
        <taxon>Helobdella</taxon>
    </lineage>
</organism>
<evidence type="ECO:0000313" key="4">
    <source>
        <dbReference type="EnsemblMetazoa" id="HelroP172064"/>
    </source>
</evidence>
<evidence type="ECO:0000256" key="2">
    <source>
        <dbReference type="SAM" id="MobiDB-lite"/>
    </source>
</evidence>
<dbReference type="InParanoid" id="T1F4Z8"/>
<feature type="region of interest" description="Disordered" evidence="2">
    <location>
        <begin position="1"/>
        <end position="27"/>
    </location>
</feature>
<protein>
    <submittedName>
        <fullName evidence="3 4">Uncharacterized protein</fullName>
    </submittedName>
</protein>
<proteinExistence type="predicted"/>
<feature type="compositionally biased region" description="Basic and acidic residues" evidence="2">
    <location>
        <begin position="1"/>
        <end position="22"/>
    </location>
</feature>
<dbReference type="AlphaFoldDB" id="T1F4Z8"/>
<dbReference type="EMBL" id="AMQM01004032">
    <property type="status" value="NOT_ANNOTATED_CDS"/>
    <property type="molecule type" value="Genomic_DNA"/>
</dbReference>
<evidence type="ECO:0000313" key="5">
    <source>
        <dbReference type="Proteomes" id="UP000015101"/>
    </source>
</evidence>
<dbReference type="Proteomes" id="UP000015101">
    <property type="component" value="Unassembled WGS sequence"/>
</dbReference>
<sequence>MASSSAEEKSKLLERVTNEHQSELSNVKMMKDREIVELNEKMKIQEHRINRLESLIKDIKSSLLYLCRKCDKDDDDYMSNGNDLEDDVDDDGSNSINGLMVITI</sequence>
<reference evidence="4" key="3">
    <citation type="submission" date="2015-06" db="UniProtKB">
        <authorList>
            <consortium name="EnsemblMetazoa"/>
        </authorList>
    </citation>
    <scope>IDENTIFICATION</scope>
</reference>
<keyword evidence="5" id="KW-1185">Reference proteome</keyword>
<dbReference type="EnsemblMetazoa" id="HelroT172064">
    <property type="protein sequence ID" value="HelroP172064"/>
    <property type="gene ID" value="HelroG172064"/>
</dbReference>
<evidence type="ECO:0000313" key="3">
    <source>
        <dbReference type="EMBL" id="ESO05050.1"/>
    </source>
</evidence>
<feature type="coiled-coil region" evidence="1">
    <location>
        <begin position="35"/>
        <end position="62"/>
    </location>
</feature>
<name>T1F4Z8_HELRO</name>
<accession>T1F4Z8</accession>
<dbReference type="GeneID" id="20203897"/>
<dbReference type="KEGG" id="hro:HELRODRAFT_172064"/>
<evidence type="ECO:0000256" key="1">
    <source>
        <dbReference type="SAM" id="Coils"/>
    </source>
</evidence>
<reference evidence="3 5" key="2">
    <citation type="journal article" date="2013" name="Nature">
        <title>Insights into bilaterian evolution from three spiralian genomes.</title>
        <authorList>
            <person name="Simakov O."/>
            <person name="Marletaz F."/>
            <person name="Cho S.J."/>
            <person name="Edsinger-Gonzales E."/>
            <person name="Havlak P."/>
            <person name="Hellsten U."/>
            <person name="Kuo D.H."/>
            <person name="Larsson T."/>
            <person name="Lv J."/>
            <person name="Arendt D."/>
            <person name="Savage R."/>
            <person name="Osoegawa K."/>
            <person name="de Jong P."/>
            <person name="Grimwood J."/>
            <person name="Chapman J.A."/>
            <person name="Shapiro H."/>
            <person name="Aerts A."/>
            <person name="Otillar R.P."/>
            <person name="Terry A.Y."/>
            <person name="Boore J.L."/>
            <person name="Grigoriev I.V."/>
            <person name="Lindberg D.R."/>
            <person name="Seaver E.C."/>
            <person name="Weisblat D.A."/>
            <person name="Putnam N.H."/>
            <person name="Rokhsar D.S."/>
        </authorList>
    </citation>
    <scope>NUCLEOTIDE SEQUENCE</scope>
</reference>
<dbReference type="EMBL" id="KB096411">
    <property type="protein sequence ID" value="ESO05050.1"/>
    <property type="molecule type" value="Genomic_DNA"/>
</dbReference>
<dbReference type="RefSeq" id="XP_009016983.1">
    <property type="nucleotide sequence ID" value="XM_009018735.1"/>
</dbReference>
<reference evidence="5" key="1">
    <citation type="submission" date="2012-12" db="EMBL/GenBank/DDBJ databases">
        <authorList>
            <person name="Hellsten U."/>
            <person name="Grimwood J."/>
            <person name="Chapman J.A."/>
            <person name="Shapiro H."/>
            <person name="Aerts A."/>
            <person name="Otillar R.P."/>
            <person name="Terry A.Y."/>
            <person name="Boore J.L."/>
            <person name="Simakov O."/>
            <person name="Marletaz F."/>
            <person name="Cho S.-J."/>
            <person name="Edsinger-Gonzales E."/>
            <person name="Havlak P."/>
            <person name="Kuo D.-H."/>
            <person name="Larsson T."/>
            <person name="Lv J."/>
            <person name="Arendt D."/>
            <person name="Savage R."/>
            <person name="Osoegawa K."/>
            <person name="de Jong P."/>
            <person name="Lindberg D.R."/>
            <person name="Seaver E.C."/>
            <person name="Weisblat D.A."/>
            <person name="Putnam N.H."/>
            <person name="Grigoriev I.V."/>
            <person name="Rokhsar D.S."/>
        </authorList>
    </citation>
    <scope>NUCLEOTIDE SEQUENCE</scope>
</reference>
<dbReference type="CTD" id="20203897"/>